<organism evidence="2 3">
    <name type="scientific">Monilinia fructigena</name>
    <dbReference type="NCBI Taxonomy" id="38457"/>
    <lineage>
        <taxon>Eukaryota</taxon>
        <taxon>Fungi</taxon>
        <taxon>Dikarya</taxon>
        <taxon>Ascomycota</taxon>
        <taxon>Pezizomycotina</taxon>
        <taxon>Leotiomycetes</taxon>
        <taxon>Helotiales</taxon>
        <taxon>Sclerotiniaceae</taxon>
        <taxon>Monilinia</taxon>
    </lineage>
</organism>
<reference evidence="2 3" key="1">
    <citation type="submission" date="2018-06" db="EMBL/GenBank/DDBJ databases">
        <title>Genome Sequence of the Brown Rot Fungal Pathogen Monilinia fructigena.</title>
        <authorList>
            <person name="Landi L."/>
            <person name="De Miccolis Angelini R.M."/>
            <person name="Pollastro S."/>
            <person name="Abate D."/>
            <person name="Faretra F."/>
            <person name="Romanazzi G."/>
        </authorList>
    </citation>
    <scope>NUCLEOTIDE SEQUENCE [LARGE SCALE GENOMIC DNA]</scope>
    <source>
        <strain evidence="2 3">Mfrg269</strain>
    </source>
</reference>
<comment type="caution">
    <text evidence="2">The sequence shown here is derived from an EMBL/GenBank/DDBJ whole genome shotgun (WGS) entry which is preliminary data.</text>
</comment>
<dbReference type="AlphaFoldDB" id="A0A395IKS2"/>
<accession>A0A395IKS2</accession>
<evidence type="ECO:0000256" key="1">
    <source>
        <dbReference type="SAM" id="MobiDB-lite"/>
    </source>
</evidence>
<dbReference type="OrthoDB" id="3540327at2759"/>
<gene>
    <name evidence="2" type="ORF">DID88_000599</name>
</gene>
<proteinExistence type="predicted"/>
<evidence type="ECO:0000313" key="3">
    <source>
        <dbReference type="Proteomes" id="UP000249056"/>
    </source>
</evidence>
<feature type="region of interest" description="Disordered" evidence="1">
    <location>
        <begin position="169"/>
        <end position="210"/>
    </location>
</feature>
<dbReference type="Proteomes" id="UP000249056">
    <property type="component" value="Unassembled WGS sequence"/>
</dbReference>
<evidence type="ECO:0000313" key="2">
    <source>
        <dbReference type="EMBL" id="RAL59973.1"/>
    </source>
</evidence>
<feature type="compositionally biased region" description="Polar residues" evidence="1">
    <location>
        <begin position="170"/>
        <end position="184"/>
    </location>
</feature>
<protein>
    <submittedName>
        <fullName evidence="2">Uncharacterized protein</fullName>
    </submittedName>
</protein>
<sequence length="210" mass="24107">MAGSIESESVQTEWGTVAVYKGNNYIGFMGSLRLAITASDTLEICPLPFQRMMRLIDVAKAWKHLHSYDDTSNSRHISNIRRLFLRDTFDPQIETLQQFLDRLRYYQLQTSTSDQRITDVEVHHRFINSLPDTPIWQTQRDFVTALMMDTKTALYTLQQIEKVPQRIANPANTTGSANVANALNSKGGKTKDQRGRSKRSQMRLLWQEGP</sequence>
<dbReference type="EMBL" id="QKRW01000046">
    <property type="protein sequence ID" value="RAL59973.1"/>
    <property type="molecule type" value="Genomic_DNA"/>
</dbReference>
<name>A0A395IKS2_9HELO</name>
<keyword evidence="3" id="KW-1185">Reference proteome</keyword>